<dbReference type="Proteomes" id="UP000815325">
    <property type="component" value="Unassembled WGS sequence"/>
</dbReference>
<keyword evidence="2" id="KW-0689">Ribosomal protein</keyword>
<evidence type="ECO:0000313" key="6">
    <source>
        <dbReference type="Proteomes" id="UP000815325"/>
    </source>
</evidence>
<protein>
    <recommendedName>
        <fullName evidence="7">50S ribosomal protein L19</fullName>
    </recommendedName>
</protein>
<evidence type="ECO:0000256" key="2">
    <source>
        <dbReference type="ARBA" id="ARBA00022980"/>
    </source>
</evidence>
<dbReference type="InterPro" id="IPR008991">
    <property type="entry name" value="Translation_prot_SH3-like_sf"/>
</dbReference>
<keyword evidence="3" id="KW-0687">Ribonucleoprotein</keyword>
<proteinExistence type="inferred from homology"/>
<dbReference type="PANTHER" id="PTHR15680:SF9">
    <property type="entry name" value="LARGE RIBOSOMAL SUBUNIT PROTEIN BL19M"/>
    <property type="match status" value="1"/>
</dbReference>
<comment type="similarity">
    <text evidence="1">Belongs to the bacterial ribosomal protein bL19 family.</text>
</comment>
<keyword evidence="6" id="KW-1185">Reference proteome</keyword>
<reference evidence="5" key="1">
    <citation type="submission" date="2017-08" db="EMBL/GenBank/DDBJ databases">
        <authorList>
            <person name="Polle J.E."/>
            <person name="Barry K."/>
            <person name="Cushman J."/>
            <person name="Schmutz J."/>
            <person name="Tran D."/>
            <person name="Hathwaick L.T."/>
            <person name="Yim W.C."/>
            <person name="Jenkins J."/>
            <person name="Mckie-Krisberg Z.M."/>
            <person name="Prochnik S."/>
            <person name="Lindquist E."/>
            <person name="Dockter R.B."/>
            <person name="Adam C."/>
            <person name="Molina H."/>
            <person name="Bunkerborg J."/>
            <person name="Jin E."/>
            <person name="Buchheim M."/>
            <person name="Magnuson J."/>
        </authorList>
    </citation>
    <scope>NUCLEOTIDE SEQUENCE</scope>
    <source>
        <strain evidence="5">CCAP 19/18</strain>
    </source>
</reference>
<evidence type="ECO:0000256" key="4">
    <source>
        <dbReference type="SAM" id="MobiDB-lite"/>
    </source>
</evidence>
<name>A0ABQ7FWH6_DUNSA</name>
<dbReference type="InterPro" id="IPR001857">
    <property type="entry name" value="Ribosomal_bL19"/>
</dbReference>
<organism evidence="5 6">
    <name type="scientific">Dunaliella salina</name>
    <name type="common">Green alga</name>
    <name type="synonym">Protococcus salinus</name>
    <dbReference type="NCBI Taxonomy" id="3046"/>
    <lineage>
        <taxon>Eukaryota</taxon>
        <taxon>Viridiplantae</taxon>
        <taxon>Chlorophyta</taxon>
        <taxon>core chlorophytes</taxon>
        <taxon>Chlorophyceae</taxon>
        <taxon>CS clade</taxon>
        <taxon>Chlamydomonadales</taxon>
        <taxon>Dunaliellaceae</taxon>
        <taxon>Dunaliella</taxon>
    </lineage>
</organism>
<dbReference type="EMBL" id="MU070775">
    <property type="protein sequence ID" value="KAF5826676.1"/>
    <property type="molecule type" value="Genomic_DNA"/>
</dbReference>
<dbReference type="Gene3D" id="2.30.30.790">
    <property type="match status" value="1"/>
</dbReference>
<feature type="non-terminal residue" evidence="5">
    <location>
        <position position="1"/>
    </location>
</feature>
<dbReference type="SUPFAM" id="SSF50104">
    <property type="entry name" value="Translation proteins SH3-like domain"/>
    <property type="match status" value="1"/>
</dbReference>
<evidence type="ECO:0008006" key="7">
    <source>
        <dbReference type="Google" id="ProtNLM"/>
    </source>
</evidence>
<dbReference type="InterPro" id="IPR038657">
    <property type="entry name" value="Ribosomal_bL19_sf"/>
</dbReference>
<sequence length="139" mass="15398">VQASLAARPMPDFRAGDVLEVRMVVPEAGRKEYLYRGLCIARYNKGIRSAFKIFNVLPDSGGFVQHLPLYMPDLLEVKVVGRVPARRSKLYYLLNHERGSSMKFQPPVVNAANIKPEGEKGAQQGAGSQKGKSKKGKKK</sequence>
<evidence type="ECO:0000256" key="1">
    <source>
        <dbReference type="ARBA" id="ARBA00005781"/>
    </source>
</evidence>
<gene>
    <name evidence="5" type="ORF">DUNSADRAFT_2394</name>
</gene>
<feature type="region of interest" description="Disordered" evidence="4">
    <location>
        <begin position="113"/>
        <end position="139"/>
    </location>
</feature>
<feature type="compositionally biased region" description="Low complexity" evidence="4">
    <location>
        <begin position="121"/>
        <end position="130"/>
    </location>
</feature>
<comment type="caution">
    <text evidence="5">The sequence shown here is derived from an EMBL/GenBank/DDBJ whole genome shotgun (WGS) entry which is preliminary data.</text>
</comment>
<evidence type="ECO:0000313" key="5">
    <source>
        <dbReference type="EMBL" id="KAF5826676.1"/>
    </source>
</evidence>
<accession>A0ABQ7FWH6</accession>
<dbReference type="Pfam" id="PF01245">
    <property type="entry name" value="Ribosomal_L19"/>
    <property type="match status" value="1"/>
</dbReference>
<dbReference type="PANTHER" id="PTHR15680">
    <property type="entry name" value="RIBOSOMAL PROTEIN L19"/>
    <property type="match status" value="1"/>
</dbReference>
<evidence type="ECO:0000256" key="3">
    <source>
        <dbReference type="ARBA" id="ARBA00023274"/>
    </source>
</evidence>